<organism evidence="2 3">
    <name type="scientific">Ephemerocybe angulata</name>
    <dbReference type="NCBI Taxonomy" id="980116"/>
    <lineage>
        <taxon>Eukaryota</taxon>
        <taxon>Fungi</taxon>
        <taxon>Dikarya</taxon>
        <taxon>Basidiomycota</taxon>
        <taxon>Agaricomycotina</taxon>
        <taxon>Agaricomycetes</taxon>
        <taxon>Agaricomycetidae</taxon>
        <taxon>Agaricales</taxon>
        <taxon>Agaricineae</taxon>
        <taxon>Psathyrellaceae</taxon>
        <taxon>Ephemerocybe</taxon>
    </lineage>
</organism>
<dbReference type="AlphaFoldDB" id="A0A8H6HIM5"/>
<reference evidence="2 3" key="1">
    <citation type="submission" date="2020-07" db="EMBL/GenBank/DDBJ databases">
        <title>Comparative genomics of pyrophilous fungi reveals a link between fire events and developmental genes.</title>
        <authorList>
            <consortium name="DOE Joint Genome Institute"/>
            <person name="Steindorff A.S."/>
            <person name="Carver A."/>
            <person name="Calhoun S."/>
            <person name="Stillman K."/>
            <person name="Liu H."/>
            <person name="Lipzen A."/>
            <person name="Pangilinan J."/>
            <person name="Labutti K."/>
            <person name="Bruns T.D."/>
            <person name="Grigoriev I.V."/>
        </authorList>
    </citation>
    <scope>NUCLEOTIDE SEQUENCE [LARGE SCALE GENOMIC DNA]</scope>
    <source>
        <strain evidence="2 3">CBS 144469</strain>
    </source>
</reference>
<name>A0A8H6HIM5_9AGAR</name>
<dbReference type="EMBL" id="JACGCI010000078">
    <property type="protein sequence ID" value="KAF6747720.1"/>
    <property type="molecule type" value="Genomic_DNA"/>
</dbReference>
<keyword evidence="3" id="KW-1185">Reference proteome</keyword>
<protein>
    <submittedName>
        <fullName evidence="2">Uncharacterized protein</fullName>
    </submittedName>
</protein>
<proteinExistence type="predicted"/>
<feature type="compositionally biased region" description="Basic residues" evidence="1">
    <location>
        <begin position="68"/>
        <end position="78"/>
    </location>
</feature>
<gene>
    <name evidence="2" type="ORF">DFP72DRAFT_854110</name>
</gene>
<evidence type="ECO:0000313" key="2">
    <source>
        <dbReference type="EMBL" id="KAF6747720.1"/>
    </source>
</evidence>
<comment type="caution">
    <text evidence="2">The sequence shown here is derived from an EMBL/GenBank/DDBJ whole genome shotgun (WGS) entry which is preliminary data.</text>
</comment>
<dbReference type="OrthoDB" id="3127380at2759"/>
<sequence>MTSISSNKESICASRRSKHHEKRSNNSEPAVPKDLAPALPLSKEEIQAKNREKSRRSYAKRKSEIQSRRRVTRSKVRHSKSLVMKLRPEISYASWENRNNQLNAYFRDACKGAESLRFLQNLVEEYLRDREWKTIETARSVFDSLLTSVEEFVRGVLNAMGAGAPLKATMSLSAKISEVIRYFDEMEIVRLECDSPTDVPKAMESVLHSLRKIEENDIRSREWNFMH</sequence>
<evidence type="ECO:0000256" key="1">
    <source>
        <dbReference type="SAM" id="MobiDB-lite"/>
    </source>
</evidence>
<feature type="region of interest" description="Disordered" evidence="1">
    <location>
        <begin position="1"/>
        <end position="78"/>
    </location>
</feature>
<evidence type="ECO:0000313" key="3">
    <source>
        <dbReference type="Proteomes" id="UP000521943"/>
    </source>
</evidence>
<accession>A0A8H6HIM5</accession>
<dbReference type="Proteomes" id="UP000521943">
    <property type="component" value="Unassembled WGS sequence"/>
</dbReference>
<feature type="compositionally biased region" description="Basic and acidic residues" evidence="1">
    <location>
        <begin position="42"/>
        <end position="51"/>
    </location>
</feature>